<gene>
    <name evidence="1" type="ORF">Trco_006164</name>
</gene>
<accession>A0A9P8TT68</accession>
<name>A0A9P8TT68_9HYPO</name>
<evidence type="ECO:0000313" key="1">
    <source>
        <dbReference type="EMBL" id="KAH6607011.1"/>
    </source>
</evidence>
<organism evidence="1 2">
    <name type="scientific">Trichoderma cornu-damae</name>
    <dbReference type="NCBI Taxonomy" id="654480"/>
    <lineage>
        <taxon>Eukaryota</taxon>
        <taxon>Fungi</taxon>
        <taxon>Dikarya</taxon>
        <taxon>Ascomycota</taxon>
        <taxon>Pezizomycotina</taxon>
        <taxon>Sordariomycetes</taxon>
        <taxon>Hypocreomycetidae</taxon>
        <taxon>Hypocreales</taxon>
        <taxon>Hypocreaceae</taxon>
        <taxon>Trichoderma</taxon>
    </lineage>
</organism>
<evidence type="ECO:0000313" key="2">
    <source>
        <dbReference type="Proteomes" id="UP000827724"/>
    </source>
</evidence>
<dbReference type="AlphaFoldDB" id="A0A9P8TT68"/>
<proteinExistence type="predicted"/>
<dbReference type="OrthoDB" id="3166386at2759"/>
<sequence length="153" mass="17080">MSSNGVSLTDIITLHRRAVGGSGRQAVLPILYNTFATLASLSRTKRMLRAQSPHRSDTHVIAVNRNIEIELLRYALHSRRQLDHPFNWKTNAIGMKTQRVEYADQVKCQPQVEIVPDGLAVSYSLDLGAVPNPHERKLRRRSTGLWAPVGCSG</sequence>
<keyword evidence="2" id="KW-1185">Reference proteome</keyword>
<dbReference type="EMBL" id="JAIWOZ010000004">
    <property type="protein sequence ID" value="KAH6607011.1"/>
    <property type="molecule type" value="Genomic_DNA"/>
</dbReference>
<reference evidence="1" key="1">
    <citation type="submission" date="2021-08" db="EMBL/GenBank/DDBJ databases">
        <title>Chromosome-Level Trichoderma cornu-damae using Hi-C Data.</title>
        <authorList>
            <person name="Kim C.S."/>
        </authorList>
    </citation>
    <scope>NUCLEOTIDE SEQUENCE</scope>
    <source>
        <strain evidence="1">KA19-0412C</strain>
    </source>
</reference>
<protein>
    <submittedName>
        <fullName evidence="1">Uncharacterized protein</fullName>
    </submittedName>
</protein>
<dbReference type="Proteomes" id="UP000827724">
    <property type="component" value="Unassembled WGS sequence"/>
</dbReference>
<comment type="caution">
    <text evidence="1">The sequence shown here is derived from an EMBL/GenBank/DDBJ whole genome shotgun (WGS) entry which is preliminary data.</text>
</comment>